<sequence>MQPQEMRNKYNPYSSDYHSVVVGFSFFHNDIFLFLKEMRPSIIRDAFFFKVGLCVAWLLCQGVKRKPN</sequence>
<evidence type="ECO:0000313" key="2">
    <source>
        <dbReference type="Proteomes" id="UP000238304"/>
    </source>
</evidence>
<accession>A0ABM6T7W9</accession>
<dbReference type="EMBL" id="CP027231">
    <property type="protein sequence ID" value="AVM52930.1"/>
    <property type="molecule type" value="Genomic_DNA"/>
</dbReference>
<dbReference type="Proteomes" id="UP000238304">
    <property type="component" value="Chromosome"/>
</dbReference>
<proteinExistence type="predicted"/>
<protein>
    <submittedName>
        <fullName evidence="1">Uncharacterized protein</fullName>
    </submittedName>
</protein>
<keyword evidence="2" id="KW-1185">Reference proteome</keyword>
<evidence type="ECO:0000313" key="1">
    <source>
        <dbReference type="EMBL" id="AVM52930.1"/>
    </source>
</evidence>
<reference evidence="1 2" key="1">
    <citation type="submission" date="2018-02" db="EMBL/GenBank/DDBJ databases">
        <authorList>
            <person name="Holder M.E."/>
            <person name="Ajami N.J."/>
            <person name="Petrosino J.F."/>
        </authorList>
    </citation>
    <scope>NUCLEOTIDE SEQUENCE [LARGE SCALE GENOMIC DNA]</scope>
    <source>
        <strain evidence="1 2">ATCC 33285</strain>
    </source>
</reference>
<organism evidence="1 2">
    <name type="scientific">Bacteroides zoogleoformans</name>
    <dbReference type="NCBI Taxonomy" id="28119"/>
    <lineage>
        <taxon>Bacteria</taxon>
        <taxon>Pseudomonadati</taxon>
        <taxon>Bacteroidota</taxon>
        <taxon>Bacteroidia</taxon>
        <taxon>Bacteroidales</taxon>
        <taxon>Bacteroidaceae</taxon>
        <taxon>Bacteroides</taxon>
    </lineage>
</organism>
<gene>
    <name evidence="1" type="ORF">C4H11_08240</name>
</gene>
<name>A0ABM6T7W9_9BACE</name>